<reference evidence="2 3" key="1">
    <citation type="submission" date="2018-07" db="EMBL/GenBank/DDBJ databases">
        <title>Section-level genome sequencing of Aspergillus section Nigri to investigate inter- and intra-species variation.</title>
        <authorList>
            <consortium name="DOE Joint Genome Institute"/>
            <person name="Vesth T.C."/>
            <person name="Nybo J.L."/>
            <person name="Theobald S."/>
            <person name="Frisvad J.C."/>
            <person name="Larsen T.O."/>
            <person name="Nielsen K.F."/>
            <person name="Hoof J.B."/>
            <person name="Brandl J."/>
            <person name="Salamov A."/>
            <person name="Riley R."/>
            <person name="Gladden J.M."/>
            <person name="Phatale P."/>
            <person name="Nielsen M.T."/>
            <person name="Lyhne E.K."/>
            <person name="Kogle M.E."/>
            <person name="Strasser K."/>
            <person name="McDonnell E."/>
            <person name="Barry K."/>
            <person name="Clum A."/>
            <person name="Chen C."/>
            <person name="Nolan M."/>
            <person name="Sandor L."/>
            <person name="Kuo A."/>
            <person name="Lipzen A."/>
            <person name="Hainaut M."/>
            <person name="Drula E."/>
            <person name="Tsang A."/>
            <person name="Magnuson J.K."/>
            <person name="Henrissat B."/>
            <person name="Wiebenga A."/>
            <person name="Simmons B.A."/>
            <person name="Makela M.R."/>
            <person name="De vries R.P."/>
            <person name="Grigoriev I.V."/>
            <person name="Mortensen U.H."/>
            <person name="Baker S.E."/>
            <person name="Andersen M.R."/>
        </authorList>
    </citation>
    <scope>NUCLEOTIDE SEQUENCE [LARGE SCALE GENOMIC DNA]</scope>
    <source>
        <strain evidence="2 3">ATCC 13496</strain>
    </source>
</reference>
<feature type="signal peptide" evidence="1">
    <location>
        <begin position="1"/>
        <end position="17"/>
    </location>
</feature>
<organism evidence="2 3">
    <name type="scientific">Aspergillus niger ATCC 13496</name>
    <dbReference type="NCBI Taxonomy" id="1353008"/>
    <lineage>
        <taxon>Eukaryota</taxon>
        <taxon>Fungi</taxon>
        <taxon>Dikarya</taxon>
        <taxon>Ascomycota</taxon>
        <taxon>Pezizomycotina</taxon>
        <taxon>Eurotiomycetes</taxon>
        <taxon>Eurotiomycetidae</taxon>
        <taxon>Eurotiales</taxon>
        <taxon>Aspergillaceae</taxon>
        <taxon>Aspergillus</taxon>
        <taxon>Aspergillus subgen. Circumdati</taxon>
    </lineage>
</organism>
<proteinExistence type="predicted"/>
<evidence type="ECO:0000256" key="1">
    <source>
        <dbReference type="SAM" id="SignalP"/>
    </source>
</evidence>
<feature type="chain" id="PRO_5016722771" evidence="1">
    <location>
        <begin position="18"/>
        <end position="188"/>
    </location>
</feature>
<protein>
    <submittedName>
        <fullName evidence="2">Uncharacterized protein</fullName>
    </submittedName>
</protein>
<dbReference type="EMBL" id="KZ851903">
    <property type="protein sequence ID" value="RDH23984.1"/>
    <property type="molecule type" value="Genomic_DNA"/>
</dbReference>
<evidence type="ECO:0000313" key="3">
    <source>
        <dbReference type="Proteomes" id="UP000253845"/>
    </source>
</evidence>
<keyword evidence="1" id="KW-0732">Signal</keyword>
<evidence type="ECO:0000313" key="2">
    <source>
        <dbReference type="EMBL" id="RDH23984.1"/>
    </source>
</evidence>
<accession>A0A370C862</accession>
<sequence>MNLLLATLPLLLPLTLAHPTNPLTAALDVAHDATQSAANIINSTPNIISSAAPYNLVSDLCTPTGANYCNLGIATYAPNGRVQLRETYVYDRSCRGLGALPQSMDTGHWSLHSLLPWTVEVDVKGGGIKPEGDAWYAGRKTDLGKKMAYYWELAGIGEESDEGVFRVILSLSYWGDLMVLGLWDWVWI</sequence>
<gene>
    <name evidence="2" type="ORF">M747DRAFT_302420</name>
</gene>
<dbReference type="VEuPathDB" id="FungiDB:M747DRAFT_302420"/>
<name>A0A370C862_ASPNG</name>
<dbReference type="AlphaFoldDB" id="A0A370C862"/>
<dbReference type="Proteomes" id="UP000253845">
    <property type="component" value="Unassembled WGS sequence"/>
</dbReference>